<dbReference type="PANTHER" id="PTHR31198">
    <property type="entry name" value="COILED-COIL DOMAIN-CONTAINING PROTEIN 84"/>
    <property type="match status" value="1"/>
</dbReference>
<evidence type="ECO:0000313" key="4">
    <source>
        <dbReference type="Proteomes" id="UP000765507"/>
    </source>
</evidence>
<protein>
    <submittedName>
        <fullName evidence="3">Coiled-coil domain containing 84</fullName>
    </submittedName>
</protein>
<dbReference type="PANTHER" id="PTHR31198:SF1">
    <property type="entry name" value="CENTROSOMAL AT-AC SPLICING FACTOR"/>
    <property type="match status" value="1"/>
</dbReference>
<evidence type="ECO:0000313" key="3">
    <source>
        <dbReference type="EMBL" id="KAG6926725.1"/>
    </source>
</evidence>
<keyword evidence="4" id="KW-1185">Reference proteome</keyword>
<proteinExistence type="predicted"/>
<evidence type="ECO:0000256" key="2">
    <source>
        <dbReference type="SAM" id="MobiDB-lite"/>
    </source>
</evidence>
<dbReference type="InterPro" id="IPR028015">
    <property type="entry name" value="CCDC84-like"/>
</dbReference>
<reference evidence="3 4" key="1">
    <citation type="journal article" date="2020" name="G3 (Bethesda)">
        <title>Draft Genome of the Common Snapping Turtle, Chelydra serpentina, a Model for Phenotypic Plasticity in Reptiles.</title>
        <authorList>
            <person name="Das D."/>
            <person name="Singh S.K."/>
            <person name="Bierstedt J."/>
            <person name="Erickson A."/>
            <person name="Galli G.L.J."/>
            <person name="Crossley D.A. 2nd"/>
            <person name="Rhen T."/>
        </authorList>
    </citation>
    <scope>NUCLEOTIDE SEQUENCE [LARGE SCALE GENOMIC DNA]</scope>
    <source>
        <strain evidence="3">KW</strain>
    </source>
</reference>
<dbReference type="EMBL" id="JAHGAV010000301">
    <property type="protein sequence ID" value="KAG6926725.1"/>
    <property type="molecule type" value="Genomic_DNA"/>
</dbReference>
<name>A0A8T1SDI3_CHESE</name>
<feature type="coiled-coil region" evidence="1">
    <location>
        <begin position="156"/>
        <end position="187"/>
    </location>
</feature>
<dbReference type="Pfam" id="PF14968">
    <property type="entry name" value="CCDC84"/>
    <property type="match status" value="1"/>
</dbReference>
<comment type="caution">
    <text evidence="3">The sequence shown here is derived from an EMBL/GenBank/DDBJ whole genome shotgun (WGS) entry which is preliminary data.</text>
</comment>
<feature type="region of interest" description="Disordered" evidence="2">
    <location>
        <begin position="313"/>
        <end position="367"/>
    </location>
</feature>
<dbReference type="OrthoDB" id="1892805at2759"/>
<feature type="non-terminal residue" evidence="3">
    <location>
        <position position="1"/>
    </location>
</feature>
<gene>
    <name evidence="3" type="primary">CCDC84</name>
    <name evidence="3" type="ORF">G0U57_011513</name>
</gene>
<evidence type="ECO:0000256" key="1">
    <source>
        <dbReference type="SAM" id="Coils"/>
    </source>
</evidence>
<feature type="compositionally biased region" description="Basic and acidic residues" evidence="2">
    <location>
        <begin position="352"/>
        <end position="367"/>
    </location>
</feature>
<dbReference type="Proteomes" id="UP000765507">
    <property type="component" value="Unassembled WGS sequence"/>
</dbReference>
<sequence length="367" mass="41629">LPLRPLRTESSGEAGAVRWRRPTGRAPRAAMGVFYCPLCRLTAFAGRGHLYSRSHQRRLREALGRLQAKVQLARKIIKNAVVVKYEAGEHEQLFWCLCCKQEVKRHLSHGSLTVLHGGLLQHMASLEHKKEANKFWWENKAEAKLKQQFLISPEDYQRFKSSLVKALDAYEEKEDEVIKEMASHIREVEQSRQEMVHAVLEPQTETEFCDESSAFSTPGGHKSDFTIITEEQLGPNVIQITPDLDWMEGNHTLTFIGHQASEGKGNVHTGAKPPWLMQDEEEFGSKQQIGPSYEEFLKEKEKQKLKKLPADRVGANFDHTSETSEGWLPSFGRSGIKAGGGNPDISSKLNQVKKEEGRHERPKSELQ</sequence>
<organism evidence="3 4">
    <name type="scientific">Chelydra serpentina</name>
    <name type="common">Snapping turtle</name>
    <name type="synonym">Testudo serpentina</name>
    <dbReference type="NCBI Taxonomy" id="8475"/>
    <lineage>
        <taxon>Eukaryota</taxon>
        <taxon>Metazoa</taxon>
        <taxon>Chordata</taxon>
        <taxon>Craniata</taxon>
        <taxon>Vertebrata</taxon>
        <taxon>Euteleostomi</taxon>
        <taxon>Archelosauria</taxon>
        <taxon>Testudinata</taxon>
        <taxon>Testudines</taxon>
        <taxon>Cryptodira</taxon>
        <taxon>Durocryptodira</taxon>
        <taxon>Americhelydia</taxon>
        <taxon>Chelydroidea</taxon>
        <taxon>Chelydridae</taxon>
        <taxon>Chelydra</taxon>
    </lineage>
</organism>
<accession>A0A8T1SDI3</accession>
<dbReference type="AlphaFoldDB" id="A0A8T1SDI3"/>
<keyword evidence="1" id="KW-0175">Coiled coil</keyword>